<gene>
    <name evidence="6" type="primary">PLEST005969</name>
    <name evidence="6" type="ORF">PLESTB_000397100</name>
</gene>
<organism evidence="6 7">
    <name type="scientific">Pleodorina starrii</name>
    <dbReference type="NCBI Taxonomy" id="330485"/>
    <lineage>
        <taxon>Eukaryota</taxon>
        <taxon>Viridiplantae</taxon>
        <taxon>Chlorophyta</taxon>
        <taxon>core chlorophytes</taxon>
        <taxon>Chlorophyceae</taxon>
        <taxon>CS clade</taxon>
        <taxon>Chlamydomonadales</taxon>
        <taxon>Volvocaceae</taxon>
        <taxon>Pleodorina</taxon>
    </lineage>
</organism>
<dbReference type="AlphaFoldDB" id="A0A9W6EZH1"/>
<feature type="compositionally biased region" description="Low complexity" evidence="4">
    <location>
        <begin position="68"/>
        <end position="78"/>
    </location>
</feature>
<feature type="region of interest" description="Disordered" evidence="4">
    <location>
        <begin position="57"/>
        <end position="142"/>
    </location>
</feature>
<dbReference type="GO" id="GO:0005840">
    <property type="term" value="C:ribosome"/>
    <property type="evidence" value="ECO:0007669"/>
    <property type="project" value="UniProtKB-KW"/>
</dbReference>
<evidence type="ECO:0000256" key="3">
    <source>
        <dbReference type="ARBA" id="ARBA00023274"/>
    </source>
</evidence>
<evidence type="ECO:0000256" key="2">
    <source>
        <dbReference type="ARBA" id="ARBA00022980"/>
    </source>
</evidence>
<keyword evidence="7" id="KW-1185">Reference proteome</keyword>
<dbReference type="GO" id="GO:0006412">
    <property type="term" value="P:translation"/>
    <property type="evidence" value="ECO:0007669"/>
    <property type="project" value="InterPro"/>
</dbReference>
<accession>A0A9W6EZH1</accession>
<proteinExistence type="inferred from homology"/>
<dbReference type="PANTHER" id="PTHR11205">
    <property type="entry name" value="RIBOSOMAL PROTEIN S7"/>
    <property type="match status" value="1"/>
</dbReference>
<comment type="caution">
    <text evidence="6">The sequence shown here is derived from an EMBL/GenBank/DDBJ whole genome shotgun (WGS) entry which is preliminary data.</text>
</comment>
<dbReference type="PROSITE" id="PS51257">
    <property type="entry name" value="PROKAR_LIPOPROTEIN"/>
    <property type="match status" value="1"/>
</dbReference>
<name>A0A9W6EZH1_9CHLO</name>
<keyword evidence="3" id="KW-0687">Ribonucleoprotein</keyword>
<feature type="compositionally biased region" description="Pro residues" evidence="4">
    <location>
        <begin position="79"/>
        <end position="104"/>
    </location>
</feature>
<dbReference type="Gene3D" id="1.10.455.10">
    <property type="entry name" value="Ribosomal protein S7 domain"/>
    <property type="match status" value="1"/>
</dbReference>
<dbReference type="InterPro" id="IPR000235">
    <property type="entry name" value="Ribosomal_uS7"/>
</dbReference>
<feature type="domain" description="Small ribosomal subunit protein uS7" evidence="5">
    <location>
        <begin position="163"/>
        <end position="263"/>
    </location>
</feature>
<dbReference type="Pfam" id="PF00177">
    <property type="entry name" value="Ribosomal_S7"/>
    <property type="match status" value="1"/>
</dbReference>
<evidence type="ECO:0000259" key="5">
    <source>
        <dbReference type="Pfam" id="PF00177"/>
    </source>
</evidence>
<evidence type="ECO:0000313" key="6">
    <source>
        <dbReference type="EMBL" id="GLC50594.1"/>
    </source>
</evidence>
<dbReference type="InterPro" id="IPR036823">
    <property type="entry name" value="Ribosomal_uS7_dom_sf"/>
</dbReference>
<evidence type="ECO:0000256" key="4">
    <source>
        <dbReference type="SAM" id="MobiDB-lite"/>
    </source>
</evidence>
<dbReference type="EMBL" id="BRXU01000003">
    <property type="protein sequence ID" value="GLC50594.1"/>
    <property type="molecule type" value="Genomic_DNA"/>
</dbReference>
<protein>
    <recommendedName>
        <fullName evidence="5">Small ribosomal subunit protein uS7 domain-containing protein</fullName>
    </recommendedName>
</protein>
<dbReference type="InterPro" id="IPR023798">
    <property type="entry name" value="Ribosomal_uS7_dom"/>
</dbReference>
<sequence>MLSSGRLLAANAMHALERQTAVTACSVLSGACGRSNSSAPGLAPFPLASGTRLLATDRPSDKDRAQEPPYTSSSSSSPSSPPQPPTPTPPPKPAAAAPLVPPAASPEARSLADTLRQSSPTGRLLDLFAPPGRRPGPGGEAAATAAAAAASAAAAATADTAAADADVVRVVMRAIENCKPLMKIQQNKAGNKVLLVPKPLDPAQSTNFAIKWIVQAAAKRREGGRGRVRMADCLAAELLLAYQRKGSARARRDEVHKLALDNRANVRARWF</sequence>
<dbReference type="Proteomes" id="UP001165080">
    <property type="component" value="Unassembled WGS sequence"/>
</dbReference>
<dbReference type="SUPFAM" id="SSF47973">
    <property type="entry name" value="Ribosomal protein S7"/>
    <property type="match status" value="1"/>
</dbReference>
<evidence type="ECO:0000256" key="1">
    <source>
        <dbReference type="ARBA" id="ARBA00007151"/>
    </source>
</evidence>
<evidence type="ECO:0000313" key="7">
    <source>
        <dbReference type="Proteomes" id="UP001165080"/>
    </source>
</evidence>
<dbReference type="GO" id="GO:1990904">
    <property type="term" value="C:ribonucleoprotein complex"/>
    <property type="evidence" value="ECO:0007669"/>
    <property type="project" value="UniProtKB-KW"/>
</dbReference>
<comment type="similarity">
    <text evidence="1">Belongs to the universal ribosomal protein uS7 family.</text>
</comment>
<reference evidence="6 7" key="1">
    <citation type="journal article" date="2023" name="Commun. Biol.">
        <title>Reorganization of the ancestral sex-determining regions during the evolution of trioecy in Pleodorina starrii.</title>
        <authorList>
            <person name="Takahashi K."/>
            <person name="Suzuki S."/>
            <person name="Kawai-Toyooka H."/>
            <person name="Yamamoto K."/>
            <person name="Hamaji T."/>
            <person name="Ootsuki R."/>
            <person name="Yamaguchi H."/>
            <person name="Kawachi M."/>
            <person name="Higashiyama T."/>
            <person name="Nozaki H."/>
        </authorList>
    </citation>
    <scope>NUCLEOTIDE SEQUENCE [LARGE SCALE GENOMIC DNA]</scope>
    <source>
        <strain evidence="6 7">NIES-4479</strain>
    </source>
</reference>
<keyword evidence="2" id="KW-0689">Ribosomal protein</keyword>